<evidence type="ECO:0000313" key="8">
    <source>
        <dbReference type="Proteomes" id="UP000001357"/>
    </source>
</evidence>
<proteinExistence type="inferred from homology"/>
<feature type="compositionally biased region" description="Acidic residues" evidence="5">
    <location>
        <begin position="425"/>
        <end position="443"/>
    </location>
</feature>
<feature type="domain" description="Bms1-type G" evidence="6">
    <location>
        <begin position="81"/>
        <end position="240"/>
    </location>
</feature>
<comment type="similarity">
    <text evidence="4">Belongs to the TRAFAC class translation factor GTPase superfamily. Bms1-like GTPase family. TSR1 subfamily.</text>
</comment>
<keyword evidence="2" id="KW-0690">Ribosome biogenesis</keyword>
<evidence type="ECO:0000256" key="4">
    <source>
        <dbReference type="ARBA" id="ARBA00038288"/>
    </source>
</evidence>
<dbReference type="GO" id="GO:0034511">
    <property type="term" value="F:U3 snoRNA binding"/>
    <property type="evidence" value="ECO:0000318"/>
    <property type="project" value="GO_Central"/>
</dbReference>
<name>A9UTR2_MONBE</name>
<dbReference type="GO" id="GO:0005525">
    <property type="term" value="F:GTP binding"/>
    <property type="evidence" value="ECO:0000318"/>
    <property type="project" value="GO_Central"/>
</dbReference>
<dbReference type="InterPro" id="IPR030387">
    <property type="entry name" value="G_Bms1/Tsr1_dom"/>
</dbReference>
<dbReference type="InterPro" id="IPR007034">
    <property type="entry name" value="BMS1_TSR1_C"/>
</dbReference>
<feature type="region of interest" description="Disordered" evidence="5">
    <location>
        <begin position="344"/>
        <end position="370"/>
    </location>
</feature>
<evidence type="ECO:0000259" key="6">
    <source>
        <dbReference type="PROSITE" id="PS51714"/>
    </source>
</evidence>
<feature type="region of interest" description="Disordered" evidence="5">
    <location>
        <begin position="1"/>
        <end position="34"/>
    </location>
</feature>
<dbReference type="Pfam" id="PF04950">
    <property type="entry name" value="RIBIOP_C"/>
    <property type="match status" value="1"/>
</dbReference>
<dbReference type="AlphaFoldDB" id="A9UTR2"/>
<dbReference type="RefSeq" id="XP_001743716.1">
    <property type="nucleotide sequence ID" value="XM_001743664.1"/>
</dbReference>
<dbReference type="InterPro" id="IPR012948">
    <property type="entry name" value="AARP2CN"/>
</dbReference>
<dbReference type="Pfam" id="PF22298">
    <property type="entry name" value="Tsr1_G-like"/>
    <property type="match status" value="1"/>
</dbReference>
<comment type="subcellular location">
    <subcellularLocation>
        <location evidence="1">Nucleus</location>
        <location evidence="1">Nucleolus</location>
    </subcellularLocation>
</comment>
<gene>
    <name evidence="7" type="ORF">MONBRDRAFT_15285</name>
</gene>
<dbReference type="GO" id="GO:0005730">
    <property type="term" value="C:nucleolus"/>
    <property type="evidence" value="ECO:0007669"/>
    <property type="project" value="UniProtKB-SubCell"/>
</dbReference>
<keyword evidence="3" id="KW-0539">Nucleus</keyword>
<dbReference type="SMART" id="SM00785">
    <property type="entry name" value="AARP2CN"/>
    <property type="match status" value="1"/>
</dbReference>
<dbReference type="InParanoid" id="A9UTR2"/>
<evidence type="ECO:0000256" key="2">
    <source>
        <dbReference type="ARBA" id="ARBA00022517"/>
    </source>
</evidence>
<dbReference type="EMBL" id="CH991545">
    <property type="protein sequence ID" value="EDQ91294.1"/>
    <property type="molecule type" value="Genomic_DNA"/>
</dbReference>
<evidence type="ECO:0000256" key="1">
    <source>
        <dbReference type="ARBA" id="ARBA00004604"/>
    </source>
</evidence>
<dbReference type="PROSITE" id="PS51714">
    <property type="entry name" value="G_BMS1"/>
    <property type="match status" value="1"/>
</dbReference>
<evidence type="ECO:0000256" key="3">
    <source>
        <dbReference type="ARBA" id="ARBA00023242"/>
    </source>
</evidence>
<dbReference type="Pfam" id="PF08142">
    <property type="entry name" value="AARP2CN"/>
    <property type="match status" value="1"/>
</dbReference>
<evidence type="ECO:0000313" key="7">
    <source>
        <dbReference type="EMBL" id="EDQ91294.1"/>
    </source>
</evidence>
<dbReference type="InterPro" id="IPR039761">
    <property type="entry name" value="Bms1/Tsr1"/>
</dbReference>
<feature type="compositionally biased region" description="Basic residues" evidence="5">
    <location>
        <begin position="14"/>
        <end position="23"/>
    </location>
</feature>
<dbReference type="GO" id="GO:0003924">
    <property type="term" value="F:GTPase activity"/>
    <property type="evidence" value="ECO:0000318"/>
    <property type="project" value="GO_Central"/>
</dbReference>
<dbReference type="PANTHER" id="PTHR12858:SF1">
    <property type="entry name" value="PRE-RRNA-PROCESSING PROTEIN TSR1 HOMOLOG"/>
    <property type="match status" value="1"/>
</dbReference>
<dbReference type="GO" id="GO:0000479">
    <property type="term" value="P:endonucleolytic cleavage of tricistronic rRNA transcript (SSU-rRNA, 5.8S rRNA, LSU-rRNA)"/>
    <property type="evidence" value="ECO:0000318"/>
    <property type="project" value="GO_Central"/>
</dbReference>
<evidence type="ECO:0000256" key="5">
    <source>
        <dbReference type="SAM" id="MobiDB-lite"/>
    </source>
</evidence>
<dbReference type="SMART" id="SM01362">
    <property type="entry name" value="DUF663"/>
    <property type="match status" value="1"/>
</dbReference>
<dbReference type="PANTHER" id="PTHR12858">
    <property type="entry name" value="RIBOSOME BIOGENESIS PROTEIN"/>
    <property type="match status" value="1"/>
</dbReference>
<dbReference type="eggNOG" id="KOG1980">
    <property type="taxonomic scope" value="Eukaryota"/>
</dbReference>
<dbReference type="GeneID" id="5889097"/>
<reference evidence="7 8" key="1">
    <citation type="journal article" date="2008" name="Nature">
        <title>The genome of the choanoflagellate Monosiga brevicollis and the origin of metazoans.</title>
        <authorList>
            <consortium name="JGI Sequencing"/>
            <person name="King N."/>
            <person name="Westbrook M.J."/>
            <person name="Young S.L."/>
            <person name="Kuo A."/>
            <person name="Abedin M."/>
            <person name="Chapman J."/>
            <person name="Fairclough S."/>
            <person name="Hellsten U."/>
            <person name="Isogai Y."/>
            <person name="Letunic I."/>
            <person name="Marr M."/>
            <person name="Pincus D."/>
            <person name="Putnam N."/>
            <person name="Rokas A."/>
            <person name="Wright K.J."/>
            <person name="Zuzow R."/>
            <person name="Dirks W."/>
            <person name="Good M."/>
            <person name="Goodstein D."/>
            <person name="Lemons D."/>
            <person name="Li W."/>
            <person name="Lyons J.B."/>
            <person name="Morris A."/>
            <person name="Nichols S."/>
            <person name="Richter D.J."/>
            <person name="Salamov A."/>
            <person name="Bork P."/>
            <person name="Lim W.A."/>
            <person name="Manning G."/>
            <person name="Miller W.T."/>
            <person name="McGinnis W."/>
            <person name="Shapiro H."/>
            <person name="Tjian R."/>
            <person name="Grigoriev I.V."/>
            <person name="Rokhsar D."/>
        </authorList>
    </citation>
    <scope>NUCLEOTIDE SEQUENCE [LARGE SCALE GENOMIC DNA]</scope>
    <source>
        <strain evidence="8">MX1 / ATCC 50154</strain>
    </source>
</reference>
<accession>A9UTR2</accession>
<feature type="region of interest" description="Disordered" evidence="5">
    <location>
        <begin position="406"/>
        <end position="445"/>
    </location>
</feature>
<dbReference type="GO" id="GO:0000462">
    <property type="term" value="P:maturation of SSU-rRNA from tricistronic rRNA transcript (SSU-rRNA, 5.8S rRNA, LSU-rRNA)"/>
    <property type="evidence" value="ECO:0000318"/>
    <property type="project" value="GO_Central"/>
</dbReference>
<dbReference type="OMA" id="MNLPRFK"/>
<dbReference type="KEGG" id="mbr:MONBRDRAFT_15285"/>
<dbReference type="STRING" id="81824.A9UTR2"/>
<dbReference type="FunCoup" id="A9UTR2">
    <property type="interactions" value="1292"/>
</dbReference>
<sequence length="793" mass="89394">MAHRHVAGSMKQQNKTHKARHRTKSELNTTNKGRIDAFKSNGAKKLELNRQQRRLQAVHNRQNKRDQVVAAKRSLGTTAAPPLLIAVVALHGDGSEAMLMANILNNAAGSNEVLTSFGEPHTVFSSRIKQRLTLVPCTRDVATSLAFARAANSVLLVRNVEEDADADAEEFQTALCAQGVPTVSHVLTGLRSMAVKRKNELRRMASKQALERFPETKVHAYEKESDGATLLWALANQKRRRVRWRELRSHVLCERFAHDAATNTLAVTGYIRGRSWNVNALVHIPGLGARQVSHLDAAAEPVPMSNAKRRIQEDDMQPVDGAQTLATAHPDFQHSLVAEAEVSPFEGEQTFPTAEEEAAAEAEAHRTPAQAATEKLFQRKVVKVPKGWSDYQAAWIIDDETLEDAPLEEEEEDENGPRQFTATGGDDDNDDAAADDLEDEDMDTGAADWDHYDQEMDLDAEMEDYKKWRSAAAEDAEFPDEVDTPRDMAASIRFSKYRGLQSFKYSKWDAREELPTDYARIFKFKDFNLTRRRVFRDLEFQEHEDEGTYATLYVRDVPESWVQQYGQAGVPLILWNLLEHEAKMTVVNFTLQVEEGIVPLKSKERLIFDTGVRQFAVNPIFSQHSTLDKHKFERFAQPGSVIVASAICPVSYPPLPALVYRQDANGSLTLVATGSVLSVNPDRLVIKRVRLSGHPFKINKRSATIRYMFFNPDDIAWFKPVEVVTKYGRRGHIKESLGTHGHMKCTFDRQIKADDTILMNLYKRVYPKWSYEDTAVAAGQVMIRPRSIEGMVM</sequence>
<protein>
    <recommendedName>
        <fullName evidence="6">Bms1-type G domain-containing protein</fullName>
    </recommendedName>
</protein>
<organism evidence="7 8">
    <name type="scientific">Monosiga brevicollis</name>
    <name type="common">Choanoflagellate</name>
    <dbReference type="NCBI Taxonomy" id="81824"/>
    <lineage>
        <taxon>Eukaryota</taxon>
        <taxon>Choanoflagellata</taxon>
        <taxon>Craspedida</taxon>
        <taxon>Salpingoecidae</taxon>
        <taxon>Monosiga</taxon>
    </lineage>
</organism>
<keyword evidence="8" id="KW-1185">Reference proteome</keyword>
<dbReference type="Proteomes" id="UP000001357">
    <property type="component" value="Unassembled WGS sequence"/>
</dbReference>